<evidence type="ECO:0000259" key="10">
    <source>
        <dbReference type="SMART" id="SM00562"/>
    </source>
</evidence>
<dbReference type="GO" id="GO:0005524">
    <property type="term" value="F:ATP binding"/>
    <property type="evidence" value="ECO:0007669"/>
    <property type="project" value="UniProtKB-KW"/>
</dbReference>
<dbReference type="EC" id="2.7.4.6" evidence="9"/>
<name>A0A152A7F9_TIELA</name>
<dbReference type="InterPro" id="IPR036850">
    <property type="entry name" value="NDK-like_dom_sf"/>
</dbReference>
<evidence type="ECO:0000256" key="3">
    <source>
        <dbReference type="ARBA" id="ARBA00022679"/>
    </source>
</evidence>
<evidence type="ECO:0000256" key="8">
    <source>
        <dbReference type="RuleBase" id="RU004011"/>
    </source>
</evidence>
<feature type="active site" description="Pros-phosphohistidine intermediate" evidence="7">
    <location>
        <position position="189"/>
    </location>
</feature>
<feature type="binding site" evidence="7">
    <location>
        <position position="186"/>
    </location>
    <ligand>
        <name>ATP</name>
        <dbReference type="ChEBI" id="CHEBI:30616"/>
    </ligand>
</feature>
<feature type="binding site" evidence="7">
    <location>
        <position position="165"/>
    </location>
    <ligand>
        <name>ATP</name>
        <dbReference type="ChEBI" id="CHEBI:30616"/>
    </ligand>
</feature>
<dbReference type="InterPro" id="IPR023005">
    <property type="entry name" value="Nucleoside_diP_kinase_AS"/>
</dbReference>
<keyword evidence="5 9" id="KW-0418">Kinase</keyword>
<dbReference type="NCBIfam" id="NF001908">
    <property type="entry name" value="PRK00668.1"/>
    <property type="match status" value="1"/>
</dbReference>
<dbReference type="EMBL" id="LODT01000004">
    <property type="protein sequence ID" value="KYR02134.1"/>
    <property type="molecule type" value="Genomic_DNA"/>
</dbReference>
<sequence length="221" mass="24079">MFSRFGRFSRFIPMGVQAFGARTFSTATKLALNSTTSKVMNKKTLLTTGIITTSLINVINCADTVPVYGAPGTKQERTFIAIKPDGVQRGLVSEIIGRFEKKGYKLVGMKMINPTKAQAEEHYADLSSKPFFNGLVKYFTSGAVVCLVFEGKGVIKGGRVLVGATNPSDANPGSIRGDFCVDISRNLIHGSDGPESAKAEISMWFKDSEITQWNFITPVYE</sequence>
<dbReference type="InterPro" id="IPR034907">
    <property type="entry name" value="NDK-like_dom"/>
</dbReference>
<dbReference type="InterPro" id="IPR001564">
    <property type="entry name" value="Nucleoside_diP_kinase"/>
</dbReference>
<dbReference type="Pfam" id="PF00334">
    <property type="entry name" value="NDK"/>
    <property type="match status" value="1"/>
</dbReference>
<dbReference type="PRINTS" id="PR01243">
    <property type="entry name" value="NUCDPKINASE"/>
</dbReference>
<dbReference type="HAMAP" id="MF_00451">
    <property type="entry name" value="NDP_kinase"/>
    <property type="match status" value="1"/>
</dbReference>
<keyword evidence="4 9" id="KW-0547">Nucleotide-binding</keyword>
<dbReference type="PROSITE" id="PS51374">
    <property type="entry name" value="NDPK_LIKE"/>
    <property type="match status" value="1"/>
</dbReference>
<dbReference type="InParanoid" id="A0A152A7F9"/>
<evidence type="ECO:0000256" key="5">
    <source>
        <dbReference type="ARBA" id="ARBA00022777"/>
    </source>
</evidence>
<feature type="binding site" evidence="7">
    <location>
        <position position="83"/>
    </location>
    <ligand>
        <name>ATP</name>
        <dbReference type="ChEBI" id="CHEBI:30616"/>
    </ligand>
</feature>
<evidence type="ECO:0000256" key="2">
    <source>
        <dbReference type="ARBA" id="ARBA00008142"/>
    </source>
</evidence>
<dbReference type="GO" id="GO:0006183">
    <property type="term" value="P:GTP biosynthetic process"/>
    <property type="evidence" value="ECO:0007669"/>
    <property type="project" value="InterPro"/>
</dbReference>
<dbReference type="Proteomes" id="UP000076078">
    <property type="component" value="Unassembled WGS sequence"/>
</dbReference>
<dbReference type="GO" id="GO:0006228">
    <property type="term" value="P:UTP biosynthetic process"/>
    <property type="evidence" value="ECO:0007669"/>
    <property type="project" value="InterPro"/>
</dbReference>
<dbReference type="OMA" id="HEIGMWF"/>
<dbReference type="FunFam" id="3.30.70.141:FF:000002">
    <property type="entry name" value="Nucleoside diphosphate kinase"/>
    <property type="match status" value="1"/>
</dbReference>
<dbReference type="FunCoup" id="A0A152A7F9">
    <property type="interactions" value="132"/>
</dbReference>
<reference evidence="11 12" key="1">
    <citation type="submission" date="2015-12" db="EMBL/GenBank/DDBJ databases">
        <title>Dictyostelia acquired genes for synthesis and detection of signals that induce cell-type specialization by lateral gene transfer from prokaryotes.</title>
        <authorList>
            <person name="Gloeckner G."/>
            <person name="Schaap P."/>
        </authorList>
    </citation>
    <scope>NUCLEOTIDE SEQUENCE [LARGE SCALE GENOMIC DNA]</scope>
    <source>
        <strain evidence="11 12">TK</strain>
    </source>
</reference>
<proteinExistence type="inferred from homology"/>
<organism evidence="11 12">
    <name type="scientific">Tieghemostelium lacteum</name>
    <name type="common">Slime mold</name>
    <name type="synonym">Dictyostelium lacteum</name>
    <dbReference type="NCBI Taxonomy" id="361077"/>
    <lineage>
        <taxon>Eukaryota</taxon>
        <taxon>Amoebozoa</taxon>
        <taxon>Evosea</taxon>
        <taxon>Eumycetozoa</taxon>
        <taxon>Dictyostelia</taxon>
        <taxon>Dictyosteliales</taxon>
        <taxon>Raperosteliaceae</taxon>
        <taxon>Tieghemostelium</taxon>
    </lineage>
</organism>
<dbReference type="PROSITE" id="PS00469">
    <property type="entry name" value="NDPK"/>
    <property type="match status" value="1"/>
</dbReference>
<protein>
    <recommendedName>
        <fullName evidence="9">Nucleoside diphosphate kinase</fullName>
        <ecNumber evidence="9">2.7.4.6</ecNumber>
    </recommendedName>
</protein>
<keyword evidence="12" id="KW-1185">Reference proteome</keyword>
<evidence type="ECO:0000256" key="9">
    <source>
        <dbReference type="RuleBase" id="RU004013"/>
    </source>
</evidence>
<evidence type="ECO:0000256" key="4">
    <source>
        <dbReference type="ARBA" id="ARBA00022741"/>
    </source>
</evidence>
<feature type="binding site" evidence="7">
    <location>
        <position position="159"/>
    </location>
    <ligand>
        <name>ATP</name>
        <dbReference type="ChEBI" id="CHEBI:30616"/>
    </ligand>
</feature>
<keyword evidence="3 9" id="KW-0808">Transferase</keyword>
<evidence type="ECO:0000313" key="11">
    <source>
        <dbReference type="EMBL" id="KYR02134.1"/>
    </source>
</evidence>
<dbReference type="STRING" id="361077.A0A152A7F9"/>
<dbReference type="PANTHER" id="PTHR11349">
    <property type="entry name" value="NUCLEOSIDE DIPHOSPHATE KINASE"/>
    <property type="match status" value="1"/>
</dbReference>
<dbReference type="AlphaFoldDB" id="A0A152A7F9"/>
<dbReference type="OrthoDB" id="2162449at2759"/>
<comment type="catalytic activity">
    <reaction evidence="9">
        <text>a 2'-deoxyribonucleoside 5'-diphosphate + ATP = a 2'-deoxyribonucleoside 5'-triphosphate + ADP</text>
        <dbReference type="Rhea" id="RHEA:44640"/>
        <dbReference type="ChEBI" id="CHEBI:30616"/>
        <dbReference type="ChEBI" id="CHEBI:61560"/>
        <dbReference type="ChEBI" id="CHEBI:73316"/>
        <dbReference type="ChEBI" id="CHEBI:456216"/>
        <dbReference type="EC" id="2.7.4.6"/>
    </reaction>
</comment>
<evidence type="ECO:0000256" key="7">
    <source>
        <dbReference type="PROSITE-ProRule" id="PRU00706"/>
    </source>
</evidence>
<dbReference type="Gene3D" id="3.30.70.141">
    <property type="entry name" value="Nucleoside diphosphate kinase-like domain"/>
    <property type="match status" value="1"/>
</dbReference>
<gene>
    <name evidence="11" type="ORF">DLAC_00934</name>
</gene>
<accession>A0A152A7F9</accession>
<evidence type="ECO:0000256" key="6">
    <source>
        <dbReference type="ARBA" id="ARBA00022840"/>
    </source>
</evidence>
<dbReference type="GO" id="GO:0004550">
    <property type="term" value="F:nucleoside diphosphate kinase activity"/>
    <property type="evidence" value="ECO:0007669"/>
    <property type="project" value="UniProtKB-EC"/>
</dbReference>
<feature type="binding site" evidence="7">
    <location>
        <position position="131"/>
    </location>
    <ligand>
        <name>ATP</name>
        <dbReference type="ChEBI" id="CHEBI:30616"/>
    </ligand>
</feature>
<dbReference type="GO" id="GO:0006241">
    <property type="term" value="P:CTP biosynthetic process"/>
    <property type="evidence" value="ECO:0007669"/>
    <property type="project" value="InterPro"/>
</dbReference>
<comment type="similarity">
    <text evidence="2 7 8">Belongs to the NDK family.</text>
</comment>
<comment type="cofactor">
    <cofactor evidence="1">
        <name>Mg(2+)</name>
        <dbReference type="ChEBI" id="CHEBI:18420"/>
    </cofactor>
</comment>
<dbReference type="CDD" id="cd04413">
    <property type="entry name" value="NDPk_I"/>
    <property type="match status" value="1"/>
</dbReference>
<dbReference type="SMART" id="SM00562">
    <property type="entry name" value="NDK"/>
    <property type="match status" value="1"/>
</dbReference>
<dbReference type="SUPFAM" id="SSF54919">
    <property type="entry name" value="Nucleoside diphosphate kinase, NDK"/>
    <property type="match status" value="1"/>
</dbReference>
<evidence type="ECO:0000313" key="12">
    <source>
        <dbReference type="Proteomes" id="UP000076078"/>
    </source>
</evidence>
<evidence type="ECO:0000256" key="1">
    <source>
        <dbReference type="ARBA" id="ARBA00001946"/>
    </source>
</evidence>
<feature type="domain" description="Nucleoside diphosphate kinase-like" evidence="10">
    <location>
        <begin position="75"/>
        <end position="212"/>
    </location>
</feature>
<comment type="caution">
    <text evidence="11">The sequence shown here is derived from an EMBL/GenBank/DDBJ whole genome shotgun (WGS) entry which is preliminary data.</text>
</comment>
<keyword evidence="6 9" id="KW-0067">ATP-binding</keyword>
<feature type="binding site" evidence="7">
    <location>
        <position position="176"/>
    </location>
    <ligand>
        <name>ATP</name>
        <dbReference type="ChEBI" id="CHEBI:30616"/>
    </ligand>
</feature>